<evidence type="ECO:0000313" key="3">
    <source>
        <dbReference type="Proteomes" id="UP000001732"/>
    </source>
</evidence>
<gene>
    <name evidence="2" type="ordered locus">COPRO5265_0120</name>
</gene>
<reference evidence="2 3" key="2">
    <citation type="journal article" date="2014" name="Genome Announc.">
        <title>Complete Genome Sequence of Coprothermobacter proteolyticus DSM 5265.</title>
        <authorList>
            <person name="Alexiev A."/>
            <person name="Coil D.A."/>
            <person name="Badger J.H."/>
            <person name="Enticknap J."/>
            <person name="Ward N."/>
            <person name="Robb F.T."/>
            <person name="Eisen J.A."/>
        </authorList>
    </citation>
    <scope>NUCLEOTIDE SEQUENCE [LARGE SCALE GENOMIC DNA]</scope>
    <source>
        <strain evidence="3">ATCC 35245 / DSM 5265 / OCM 4 / BT</strain>
    </source>
</reference>
<dbReference type="Proteomes" id="UP000001732">
    <property type="component" value="Chromosome"/>
</dbReference>
<proteinExistence type="predicted"/>
<evidence type="ECO:0000259" key="1">
    <source>
        <dbReference type="PROSITE" id="PS51186"/>
    </source>
</evidence>
<dbReference type="Gene3D" id="3.40.630.30">
    <property type="match status" value="1"/>
</dbReference>
<keyword evidence="3" id="KW-1185">Reference proteome</keyword>
<protein>
    <recommendedName>
        <fullName evidence="1">N-acetyltransferase domain-containing protein</fullName>
    </recommendedName>
</protein>
<sequence length="134" mass="15332">MSKYEGRRASEDDVVDLAQWAPYPPNRRTSFIQSLLNYVRVPYTRVVVVEKEGALVAFALLWLKHSAVTQTITAEIKDLVLKEPSDREALQVLLDTCEQTVKNMGASEIELYCESLDLHEFGYNTFSSFWRKGV</sequence>
<dbReference type="OrthoDB" id="9792929at2"/>
<dbReference type="AlphaFoldDB" id="B5Y6U3"/>
<evidence type="ECO:0000313" key="2">
    <source>
        <dbReference type="EMBL" id="ACI17912.1"/>
    </source>
</evidence>
<dbReference type="PROSITE" id="PS51186">
    <property type="entry name" value="GNAT"/>
    <property type="match status" value="1"/>
</dbReference>
<reference evidence="3" key="1">
    <citation type="submission" date="2008-08" db="EMBL/GenBank/DDBJ databases">
        <title>The complete genome sequence of Coprothermobacter proteolyticus strain ATCC 5245 / DSM 5265 / BT.</title>
        <authorList>
            <person name="Dodson R.J."/>
            <person name="Durkin A.S."/>
            <person name="Wu M."/>
            <person name="Eisen J."/>
            <person name="Sutton G."/>
        </authorList>
    </citation>
    <scope>NUCLEOTIDE SEQUENCE [LARGE SCALE GENOMIC DNA]</scope>
    <source>
        <strain evidence="3">ATCC 35245 / DSM 5265 / OCM 4 / BT</strain>
    </source>
</reference>
<dbReference type="GO" id="GO:0016747">
    <property type="term" value="F:acyltransferase activity, transferring groups other than amino-acyl groups"/>
    <property type="evidence" value="ECO:0007669"/>
    <property type="project" value="InterPro"/>
</dbReference>
<dbReference type="InterPro" id="IPR000182">
    <property type="entry name" value="GNAT_dom"/>
</dbReference>
<dbReference type="HOGENOM" id="CLU_1892643_0_0_9"/>
<dbReference type="STRING" id="309798.COPRO5265_0120"/>
<name>B5Y6U3_COPPD</name>
<accession>B5Y6U3</accession>
<dbReference type="RefSeq" id="WP_012544563.1">
    <property type="nucleotide sequence ID" value="NC_011295.1"/>
</dbReference>
<dbReference type="EMBL" id="CP001145">
    <property type="protein sequence ID" value="ACI17912.1"/>
    <property type="molecule type" value="Genomic_DNA"/>
</dbReference>
<feature type="domain" description="N-acetyltransferase" evidence="1">
    <location>
        <begin position="4"/>
        <end position="134"/>
    </location>
</feature>
<dbReference type="InterPro" id="IPR016181">
    <property type="entry name" value="Acyl_CoA_acyltransferase"/>
</dbReference>
<organism evidence="2 3">
    <name type="scientific">Coprothermobacter proteolyticus (strain ATCC 35245 / DSM 5265 / OCM 4 / BT)</name>
    <dbReference type="NCBI Taxonomy" id="309798"/>
    <lineage>
        <taxon>Bacteria</taxon>
        <taxon>Pseudomonadati</taxon>
        <taxon>Coprothermobacterota</taxon>
        <taxon>Coprothermobacteria</taxon>
        <taxon>Coprothermobacterales</taxon>
        <taxon>Coprothermobacteraceae</taxon>
        <taxon>Coprothermobacter</taxon>
    </lineage>
</organism>
<dbReference type="SUPFAM" id="SSF55729">
    <property type="entry name" value="Acyl-CoA N-acyltransferases (Nat)"/>
    <property type="match status" value="1"/>
</dbReference>
<dbReference type="KEGG" id="cpo:COPRO5265_0120"/>